<keyword evidence="11" id="KW-1185">Reference proteome</keyword>
<proteinExistence type="inferred from homology"/>
<dbReference type="InterPro" id="IPR000597">
    <property type="entry name" value="Ribosomal_uL3"/>
</dbReference>
<dbReference type="GeneID" id="25029625"/>
<keyword evidence="6 8" id="KW-0687">Ribonucleoprotein</keyword>
<gene>
    <name evidence="10" type="ORF">SOCG_00641</name>
</gene>
<feature type="region of interest" description="Disordered" evidence="9">
    <location>
        <begin position="183"/>
        <end position="213"/>
    </location>
</feature>
<evidence type="ECO:0000313" key="10">
    <source>
        <dbReference type="EMBL" id="EPX72879.1"/>
    </source>
</evidence>
<dbReference type="NCBIfam" id="TIGR03625">
    <property type="entry name" value="L3_bact"/>
    <property type="match status" value="1"/>
</dbReference>
<evidence type="ECO:0000256" key="9">
    <source>
        <dbReference type="SAM" id="MobiDB-lite"/>
    </source>
</evidence>
<dbReference type="Proteomes" id="UP000016088">
    <property type="component" value="Unassembled WGS sequence"/>
</dbReference>
<dbReference type="HOGENOM" id="CLU_044142_4_1_1"/>
<evidence type="ECO:0000256" key="8">
    <source>
        <dbReference type="RuleBase" id="RU003905"/>
    </source>
</evidence>
<evidence type="ECO:0000256" key="7">
    <source>
        <dbReference type="ARBA" id="ARBA00035209"/>
    </source>
</evidence>
<dbReference type="OrthoDB" id="274683at2759"/>
<dbReference type="eggNOG" id="KOG3141">
    <property type="taxonomic scope" value="Eukaryota"/>
</dbReference>
<evidence type="ECO:0000256" key="3">
    <source>
        <dbReference type="ARBA" id="ARBA00022946"/>
    </source>
</evidence>
<comment type="subcellular location">
    <subcellularLocation>
        <location evidence="1">Mitochondrion</location>
    </subcellularLocation>
</comment>
<dbReference type="InterPro" id="IPR009000">
    <property type="entry name" value="Transl_B-barrel_sf"/>
</dbReference>
<evidence type="ECO:0000256" key="2">
    <source>
        <dbReference type="ARBA" id="ARBA00006540"/>
    </source>
</evidence>
<organism evidence="10 11">
    <name type="scientific">Schizosaccharomyces octosporus (strain yFS286)</name>
    <name type="common">Fission yeast</name>
    <name type="synonym">Octosporomyces octosporus</name>
    <dbReference type="NCBI Taxonomy" id="483514"/>
    <lineage>
        <taxon>Eukaryota</taxon>
        <taxon>Fungi</taxon>
        <taxon>Dikarya</taxon>
        <taxon>Ascomycota</taxon>
        <taxon>Taphrinomycotina</taxon>
        <taxon>Schizosaccharomycetes</taxon>
        <taxon>Schizosaccharomycetales</taxon>
        <taxon>Schizosaccharomycetaceae</taxon>
        <taxon>Schizosaccharomyces</taxon>
    </lineage>
</organism>
<keyword evidence="5" id="KW-0496">Mitochondrion</keyword>
<dbReference type="RefSeq" id="XP_013018515.1">
    <property type="nucleotide sequence ID" value="XM_013163061.1"/>
</dbReference>
<dbReference type="PROSITE" id="PS00474">
    <property type="entry name" value="RIBOSOMAL_L3"/>
    <property type="match status" value="1"/>
</dbReference>
<dbReference type="OMA" id="GKNIPCT"/>
<dbReference type="Pfam" id="PF00297">
    <property type="entry name" value="Ribosomal_L3"/>
    <property type="match status" value="1"/>
</dbReference>
<dbReference type="GO" id="GO:0006412">
    <property type="term" value="P:translation"/>
    <property type="evidence" value="ECO:0007669"/>
    <property type="project" value="InterPro"/>
</dbReference>
<dbReference type="AlphaFoldDB" id="S9RFM0"/>
<dbReference type="GO" id="GO:0003735">
    <property type="term" value="F:structural constituent of ribosome"/>
    <property type="evidence" value="ECO:0007669"/>
    <property type="project" value="EnsemblFungi"/>
</dbReference>
<feature type="compositionally biased region" description="Polar residues" evidence="9">
    <location>
        <begin position="185"/>
        <end position="203"/>
    </location>
</feature>
<evidence type="ECO:0000256" key="4">
    <source>
        <dbReference type="ARBA" id="ARBA00022980"/>
    </source>
</evidence>
<evidence type="ECO:0000256" key="6">
    <source>
        <dbReference type="ARBA" id="ARBA00023274"/>
    </source>
</evidence>
<name>S9RFM0_SCHOY</name>
<keyword evidence="3" id="KW-0809">Transit peptide</keyword>
<dbReference type="InterPro" id="IPR019927">
    <property type="entry name" value="Ribosomal_uL3_bac/org-type"/>
</dbReference>
<dbReference type="SUPFAM" id="SSF50447">
    <property type="entry name" value="Translation proteins"/>
    <property type="match status" value="1"/>
</dbReference>
<dbReference type="InterPro" id="IPR019926">
    <property type="entry name" value="Ribosomal_uL3_CS"/>
</dbReference>
<evidence type="ECO:0000256" key="5">
    <source>
        <dbReference type="ARBA" id="ARBA00023128"/>
    </source>
</evidence>
<accession>S9RFM0</accession>
<dbReference type="GO" id="GO:0005762">
    <property type="term" value="C:mitochondrial large ribosomal subunit"/>
    <property type="evidence" value="ECO:0007669"/>
    <property type="project" value="EnsemblFungi"/>
</dbReference>
<evidence type="ECO:0000313" key="11">
    <source>
        <dbReference type="Proteomes" id="UP000016088"/>
    </source>
</evidence>
<dbReference type="VEuPathDB" id="FungiDB:SOCG_00641"/>
<dbReference type="EMBL" id="KE503207">
    <property type="protein sequence ID" value="EPX72879.1"/>
    <property type="molecule type" value="Genomic_DNA"/>
</dbReference>
<sequence>MNFASIFHRPSLYFRPIQLRGYAQTATAVSKRIIQDSPEASHARRHLHPRTGVILLKKGMTSAWDNETGKWIPLTILQFDRVQAIGNRTKEKNGYYAVQMGAGIRKPHALSKADQGQFFASGVFPKMHIKEFQVRDESGLIPSGTVINADYFQPKQHVDIKGVTKGKGFAGVMKRWGFAGGNASHGASLSHRTPGSTGQNTTPGRVLPGRKMAGRMGHKSSTIEHALIWDVDLDLNCILVRGAVPGPNKSPVYVYDTRKN</sequence>
<comment type="similarity">
    <text evidence="2 8">Belongs to the universal ribosomal protein uL3 family.</text>
</comment>
<reference evidence="10 11" key="1">
    <citation type="journal article" date="2011" name="Science">
        <title>Comparative functional genomics of the fission yeasts.</title>
        <authorList>
            <person name="Rhind N."/>
            <person name="Chen Z."/>
            <person name="Yassour M."/>
            <person name="Thompson D.A."/>
            <person name="Haas B.J."/>
            <person name="Habib N."/>
            <person name="Wapinski I."/>
            <person name="Roy S."/>
            <person name="Lin M.F."/>
            <person name="Heiman D.I."/>
            <person name="Young S.K."/>
            <person name="Furuya K."/>
            <person name="Guo Y."/>
            <person name="Pidoux A."/>
            <person name="Chen H.M."/>
            <person name="Robbertse B."/>
            <person name="Goldberg J.M."/>
            <person name="Aoki K."/>
            <person name="Bayne E.H."/>
            <person name="Berlin A.M."/>
            <person name="Desjardins C.A."/>
            <person name="Dobbs E."/>
            <person name="Dukaj L."/>
            <person name="Fan L."/>
            <person name="FitzGerald M.G."/>
            <person name="French C."/>
            <person name="Gujja S."/>
            <person name="Hansen K."/>
            <person name="Keifenheim D."/>
            <person name="Levin J.Z."/>
            <person name="Mosher R.A."/>
            <person name="Mueller C.A."/>
            <person name="Pfiffner J."/>
            <person name="Priest M."/>
            <person name="Russ C."/>
            <person name="Smialowska A."/>
            <person name="Swoboda P."/>
            <person name="Sykes S.M."/>
            <person name="Vaughn M."/>
            <person name="Vengrova S."/>
            <person name="Yoder R."/>
            <person name="Zeng Q."/>
            <person name="Allshire R."/>
            <person name="Baulcombe D."/>
            <person name="Birren B.W."/>
            <person name="Brown W."/>
            <person name="Ekwall K."/>
            <person name="Kellis M."/>
            <person name="Leatherwood J."/>
            <person name="Levin H."/>
            <person name="Margalit H."/>
            <person name="Martienssen R."/>
            <person name="Nieduszynski C.A."/>
            <person name="Spatafora J.W."/>
            <person name="Friedman N."/>
            <person name="Dalgaard J.Z."/>
            <person name="Baumann P."/>
            <person name="Niki H."/>
            <person name="Regev A."/>
            <person name="Nusbaum C."/>
        </authorList>
    </citation>
    <scope>NUCLEOTIDE SEQUENCE [LARGE SCALE GENOMIC DNA]</scope>
    <source>
        <strain evidence="11">yFS286</strain>
    </source>
</reference>
<dbReference type="FunFam" id="2.40.30.10:FF:000004">
    <property type="entry name" value="50S ribosomal protein L3"/>
    <property type="match status" value="1"/>
</dbReference>
<dbReference type="PANTHER" id="PTHR11229:SF8">
    <property type="entry name" value="LARGE RIBOSOMAL SUBUNIT PROTEIN UL3M"/>
    <property type="match status" value="1"/>
</dbReference>
<evidence type="ECO:0000256" key="1">
    <source>
        <dbReference type="ARBA" id="ARBA00004173"/>
    </source>
</evidence>
<keyword evidence="4 8" id="KW-0689">Ribosomal protein</keyword>
<protein>
    <recommendedName>
        <fullName evidence="7">Large ribosomal subunit protein uL3m</fullName>
    </recommendedName>
</protein>
<dbReference type="Gene3D" id="2.40.30.10">
    <property type="entry name" value="Translation factors"/>
    <property type="match status" value="2"/>
</dbReference>
<dbReference type="PANTHER" id="PTHR11229">
    <property type="entry name" value="50S RIBOSOMAL PROTEIN L3"/>
    <property type="match status" value="1"/>
</dbReference>